<gene>
    <name evidence="2" type="ORF">NG792_17725</name>
</gene>
<keyword evidence="3" id="KW-1185">Reference proteome</keyword>
<evidence type="ECO:0000313" key="3">
    <source>
        <dbReference type="Proteomes" id="UP001525961"/>
    </source>
</evidence>
<name>A0ABT2NCG3_9CYAN</name>
<feature type="transmembrane region" description="Helical" evidence="1">
    <location>
        <begin position="43"/>
        <end position="60"/>
    </location>
</feature>
<keyword evidence="1" id="KW-0472">Membrane</keyword>
<keyword evidence="1" id="KW-0812">Transmembrane</keyword>
<evidence type="ECO:0000313" key="2">
    <source>
        <dbReference type="EMBL" id="MCT7979559.1"/>
    </source>
</evidence>
<keyword evidence="1" id="KW-1133">Transmembrane helix</keyword>
<organism evidence="2 3">
    <name type="scientific">Laspinema olomoucense D3b</name>
    <dbReference type="NCBI Taxonomy" id="2953688"/>
    <lineage>
        <taxon>Bacteria</taxon>
        <taxon>Bacillati</taxon>
        <taxon>Cyanobacteriota</taxon>
        <taxon>Cyanophyceae</taxon>
        <taxon>Oscillatoriophycideae</taxon>
        <taxon>Oscillatoriales</taxon>
        <taxon>Laspinemataceae</taxon>
        <taxon>Laspinema</taxon>
        <taxon>Laspinema olomoucense</taxon>
    </lineage>
</organism>
<accession>A0ABT2NCG3</accession>
<dbReference type="Proteomes" id="UP001525961">
    <property type="component" value="Unassembled WGS sequence"/>
</dbReference>
<sequence length="71" mass="7984">MQLPLKHGKANIKKMSLVPFVILGILAFTGTSSLNLSYFWRGYVVLLETQAGLVILYFLMHKLSKIYAAKP</sequence>
<reference evidence="2 3" key="1">
    <citation type="journal article" date="2022" name="Front. Microbiol.">
        <title>High genomic differentiation and limited gene flow indicate recent cryptic speciation within the genus Laspinema (cyanobacteria).</title>
        <authorList>
            <person name="Stanojkovic A."/>
            <person name="Skoupy S."/>
            <person name="Skaloud P."/>
            <person name="Dvorak P."/>
        </authorList>
    </citation>
    <scope>NUCLEOTIDE SEQUENCE [LARGE SCALE GENOMIC DNA]</scope>
    <source>
        <strain evidence="2 3">D3b</strain>
    </source>
</reference>
<dbReference type="EMBL" id="JAMXFA010000024">
    <property type="protein sequence ID" value="MCT7979559.1"/>
    <property type="molecule type" value="Genomic_DNA"/>
</dbReference>
<protein>
    <submittedName>
        <fullName evidence="2">Uncharacterized protein</fullName>
    </submittedName>
</protein>
<proteinExistence type="predicted"/>
<dbReference type="RefSeq" id="WP_261236277.1">
    <property type="nucleotide sequence ID" value="NZ_JAMXFA010000024.1"/>
</dbReference>
<evidence type="ECO:0000256" key="1">
    <source>
        <dbReference type="SAM" id="Phobius"/>
    </source>
</evidence>
<comment type="caution">
    <text evidence="2">The sequence shown here is derived from an EMBL/GenBank/DDBJ whole genome shotgun (WGS) entry which is preliminary data.</text>
</comment>